<dbReference type="SUPFAM" id="SSF46565">
    <property type="entry name" value="Chaperone J-domain"/>
    <property type="match status" value="1"/>
</dbReference>
<dbReference type="InterPro" id="IPR036410">
    <property type="entry name" value="HSP_DnaJ_Cys-rich_dom_sf"/>
</dbReference>
<proteinExistence type="predicted"/>
<evidence type="ECO:0000256" key="3">
    <source>
        <dbReference type="ARBA" id="ARBA00022771"/>
    </source>
</evidence>
<evidence type="ECO:0000259" key="8">
    <source>
        <dbReference type="PROSITE" id="PS51188"/>
    </source>
</evidence>
<keyword evidence="3 5" id="KW-0863">Zinc-finger</keyword>
<dbReference type="SUPFAM" id="SSF49493">
    <property type="entry name" value="HSP40/DnaJ peptide-binding domain"/>
    <property type="match status" value="2"/>
</dbReference>
<evidence type="ECO:0000256" key="2">
    <source>
        <dbReference type="ARBA" id="ARBA00022737"/>
    </source>
</evidence>
<keyword evidence="1 5" id="KW-0479">Metal-binding</keyword>
<dbReference type="Pfam" id="PF00684">
    <property type="entry name" value="DnaJ_CXXCXGXG"/>
    <property type="match status" value="1"/>
</dbReference>
<dbReference type="GO" id="GO:0051082">
    <property type="term" value="F:unfolded protein binding"/>
    <property type="evidence" value="ECO:0007669"/>
    <property type="project" value="InterPro"/>
</dbReference>
<dbReference type="SUPFAM" id="SSF52317">
    <property type="entry name" value="Class I glutamine amidotransferase-like"/>
    <property type="match status" value="1"/>
</dbReference>
<dbReference type="SUPFAM" id="SSF57938">
    <property type="entry name" value="DnaJ/Hsp40 cysteine-rich domain"/>
    <property type="match status" value="1"/>
</dbReference>
<dbReference type="Gene3D" id="2.60.260.20">
    <property type="entry name" value="Urease metallochaperone UreE, N-terminal domain"/>
    <property type="match status" value="2"/>
</dbReference>
<evidence type="ECO:0000313" key="10">
    <source>
        <dbReference type="Proteomes" id="UP001213000"/>
    </source>
</evidence>
<dbReference type="InterPro" id="IPR001623">
    <property type="entry name" value="DnaJ_domain"/>
</dbReference>
<protein>
    <recommendedName>
        <fullName evidence="11">DnaJ-domain-containing protein</fullName>
    </recommendedName>
</protein>
<dbReference type="Gene3D" id="1.10.287.110">
    <property type="entry name" value="DnaJ domain"/>
    <property type="match status" value="1"/>
</dbReference>
<keyword evidence="2" id="KW-0677">Repeat</keyword>
<dbReference type="GO" id="GO:0008270">
    <property type="term" value="F:zinc ion binding"/>
    <property type="evidence" value="ECO:0007669"/>
    <property type="project" value="UniProtKB-KW"/>
</dbReference>
<comment type="caution">
    <text evidence="9">The sequence shown here is derived from an EMBL/GenBank/DDBJ whole genome shotgun (WGS) entry which is preliminary data.</text>
</comment>
<dbReference type="PRINTS" id="PR00625">
    <property type="entry name" value="JDOMAIN"/>
</dbReference>
<keyword evidence="4 5" id="KW-0862">Zinc</keyword>
<gene>
    <name evidence="9" type="ORF">NP233_g6069</name>
</gene>
<feature type="domain" description="CR-type" evidence="8">
    <location>
        <begin position="170"/>
        <end position="255"/>
    </location>
</feature>
<dbReference type="PROSITE" id="PS50076">
    <property type="entry name" value="DNAJ_2"/>
    <property type="match status" value="1"/>
</dbReference>
<dbReference type="Pfam" id="PF01556">
    <property type="entry name" value="DnaJ_C"/>
    <property type="match status" value="1"/>
</dbReference>
<dbReference type="CDD" id="cd10747">
    <property type="entry name" value="DnaJ_C"/>
    <property type="match status" value="1"/>
</dbReference>
<accession>A0AAD5VV60</accession>
<dbReference type="FunFam" id="2.10.230.10:FF:000001">
    <property type="entry name" value="DnaJ subfamily A member 2"/>
    <property type="match status" value="1"/>
</dbReference>
<dbReference type="PROSITE" id="PS51188">
    <property type="entry name" value="ZF_CR"/>
    <property type="match status" value="1"/>
</dbReference>
<dbReference type="SMART" id="SM00271">
    <property type="entry name" value="DnaJ"/>
    <property type="match status" value="1"/>
</dbReference>
<feature type="region of interest" description="Disordered" evidence="6">
    <location>
        <begin position="1"/>
        <end position="36"/>
    </location>
</feature>
<organism evidence="9 10">
    <name type="scientific">Leucocoprinus birnbaumii</name>
    <dbReference type="NCBI Taxonomy" id="56174"/>
    <lineage>
        <taxon>Eukaryota</taxon>
        <taxon>Fungi</taxon>
        <taxon>Dikarya</taxon>
        <taxon>Basidiomycota</taxon>
        <taxon>Agaricomycotina</taxon>
        <taxon>Agaricomycetes</taxon>
        <taxon>Agaricomycetidae</taxon>
        <taxon>Agaricales</taxon>
        <taxon>Agaricineae</taxon>
        <taxon>Agaricaceae</taxon>
        <taxon>Leucocoprinus</taxon>
    </lineage>
</organism>
<dbReference type="InterPro" id="IPR036869">
    <property type="entry name" value="J_dom_sf"/>
</dbReference>
<dbReference type="InterPro" id="IPR018253">
    <property type="entry name" value="DnaJ_domain_CS"/>
</dbReference>
<evidence type="ECO:0000256" key="6">
    <source>
        <dbReference type="SAM" id="MobiDB-lite"/>
    </source>
</evidence>
<dbReference type="InterPro" id="IPR029062">
    <property type="entry name" value="Class_I_gatase-like"/>
</dbReference>
<dbReference type="FunFam" id="2.60.260.20:FF:000003">
    <property type="entry name" value="DnaJ subfamily A member 2"/>
    <property type="match status" value="1"/>
</dbReference>
<evidence type="ECO:0000256" key="1">
    <source>
        <dbReference type="ARBA" id="ARBA00022723"/>
    </source>
</evidence>
<dbReference type="GO" id="GO:0030544">
    <property type="term" value="F:Hsp70 protein binding"/>
    <property type="evidence" value="ECO:0007669"/>
    <property type="project" value="InterPro"/>
</dbReference>
<dbReference type="CDD" id="cd06257">
    <property type="entry name" value="DnaJ"/>
    <property type="match status" value="1"/>
</dbReference>
<feature type="compositionally biased region" description="Low complexity" evidence="6">
    <location>
        <begin position="25"/>
        <end position="36"/>
    </location>
</feature>
<feature type="zinc finger region" description="CR-type" evidence="5">
    <location>
        <begin position="170"/>
        <end position="255"/>
    </location>
</feature>
<evidence type="ECO:0000256" key="5">
    <source>
        <dbReference type="PROSITE-ProRule" id="PRU00546"/>
    </source>
</evidence>
<dbReference type="Proteomes" id="UP001213000">
    <property type="component" value="Unassembled WGS sequence"/>
</dbReference>
<dbReference type="Gene3D" id="2.10.230.10">
    <property type="entry name" value="Heat shock protein DnaJ, cysteine-rich domain"/>
    <property type="match status" value="1"/>
</dbReference>
<keyword evidence="10" id="KW-1185">Reference proteome</keyword>
<dbReference type="GO" id="GO:0006457">
    <property type="term" value="P:protein folding"/>
    <property type="evidence" value="ECO:0007669"/>
    <property type="project" value="InterPro"/>
</dbReference>
<feature type="domain" description="J" evidence="7">
    <location>
        <begin position="41"/>
        <end position="108"/>
    </location>
</feature>
<dbReference type="AlphaFoldDB" id="A0AAD5VV60"/>
<dbReference type="InterPro" id="IPR008971">
    <property type="entry name" value="HSP40/DnaJ_pept-bd"/>
</dbReference>
<dbReference type="InterPro" id="IPR001305">
    <property type="entry name" value="HSP_DnaJ_Cys-rich_dom"/>
</dbReference>
<evidence type="ECO:0000313" key="9">
    <source>
        <dbReference type="EMBL" id="KAJ3567883.1"/>
    </source>
</evidence>
<name>A0AAD5VV60_9AGAR</name>
<dbReference type="InterPro" id="IPR029010">
    <property type="entry name" value="ThuA-like"/>
</dbReference>
<dbReference type="InterPro" id="IPR002939">
    <property type="entry name" value="DnaJ_C"/>
</dbReference>
<sequence>MSSTPSPSSSPHPPLLTARPWQLKQSSTTSSASPQTQAKVTTCAFRAYHDLILVAVGEIKKAYRKKAMEHHPDKNINDPEAGVKFQEIGAAYEILSDSQTRHIYDTHGMEGLSGQGASTGPGLDDLFEQFFGGGGGGPSFGFNFGPGPKRRKGEDTIVPYDVTLEDLYNGKSVKLNMEKESICSTCKGSGAKGSAKPKSCFNCGGKGWTFVQTQIAANQLATSRAQCRECKGEGELLKEKDRCKKCKGSKTVKEKVRQEIFVEKGMTDRQRIVLAGAGDEEPGIPAGDVIIQLKAQPHESFERSGNDLLTRVKITLSEALLGFSRVLVTHLDGRGIKVSSLPGKIIKPDQTIVLRGEGMPIYKRSDEKGDLYVVLSFEMPDDSWLQAINKQALESILPPKKGDIEPRPSIVDDVEFEETDLAEVRSRSYPAGPNFFDQGFPYQFGEGDEADWIDDEDDDEFGDHNADYFGFSVCVSSSPPEAAASADYPAWHTRMDSNFVSRAIFGPVTFIPHLACRSDIGFGLGTQLLPMELVFNLAQLACFLAFSITSVESLPARILIFSRTVEFRHDSIPTAINALQSHSSSINVVFDQTEDQNLFTDENLQKYDALLFLDNTGEVLDDPGKTAFQNYLNKGGNFVAVHSASDCLRTTEFYDKEIGAYFDYHPALQNATVDVIDFNHPSTVNLPAEWEVTDEIYNFKSDPRSIGATMLLAANESSYVVAIVQALSIELREPEKPGIKSMVPVLNRVIRLVAASTRV</sequence>
<dbReference type="EMBL" id="JANIEX010000381">
    <property type="protein sequence ID" value="KAJ3567883.1"/>
    <property type="molecule type" value="Genomic_DNA"/>
</dbReference>
<reference evidence="9" key="1">
    <citation type="submission" date="2022-07" db="EMBL/GenBank/DDBJ databases">
        <title>Genome Sequence of Leucocoprinus birnbaumii.</title>
        <authorList>
            <person name="Buettner E."/>
        </authorList>
    </citation>
    <scope>NUCLEOTIDE SEQUENCE</scope>
    <source>
        <strain evidence="9">VT141</strain>
    </source>
</reference>
<evidence type="ECO:0000256" key="4">
    <source>
        <dbReference type="ARBA" id="ARBA00022833"/>
    </source>
</evidence>
<dbReference type="Gene3D" id="3.40.50.880">
    <property type="match status" value="1"/>
</dbReference>
<dbReference type="InterPro" id="IPR044713">
    <property type="entry name" value="DNJA1/2-like"/>
</dbReference>
<evidence type="ECO:0000259" key="7">
    <source>
        <dbReference type="PROSITE" id="PS50076"/>
    </source>
</evidence>
<dbReference type="Pfam" id="PF00226">
    <property type="entry name" value="DnaJ"/>
    <property type="match status" value="1"/>
</dbReference>
<dbReference type="PROSITE" id="PS00636">
    <property type="entry name" value="DNAJ_1"/>
    <property type="match status" value="1"/>
</dbReference>
<dbReference type="CDD" id="cd10719">
    <property type="entry name" value="DnaJ_zf"/>
    <property type="match status" value="1"/>
</dbReference>
<evidence type="ECO:0008006" key="11">
    <source>
        <dbReference type="Google" id="ProtNLM"/>
    </source>
</evidence>
<dbReference type="PANTHER" id="PTHR43888">
    <property type="entry name" value="DNAJ-LIKE-2, ISOFORM A-RELATED"/>
    <property type="match status" value="1"/>
</dbReference>
<dbReference type="Pfam" id="PF06283">
    <property type="entry name" value="ThuA"/>
    <property type="match status" value="1"/>
</dbReference>